<dbReference type="RefSeq" id="WP_353475513.1">
    <property type="nucleotide sequence ID" value="NZ_CP123385.1"/>
</dbReference>
<dbReference type="EMBL" id="CP123385">
    <property type="protein sequence ID" value="XCC96616.1"/>
    <property type="molecule type" value="Genomic_DNA"/>
</dbReference>
<reference evidence="2" key="1">
    <citation type="submission" date="2023-02" db="EMBL/GenBank/DDBJ databases">
        <title>Description and genomic characterization of Salipiger bruguierae sp. nov., isolated from the sediment of mangrove plant Bruguiera sexangula.</title>
        <authorList>
            <person name="Long M."/>
        </authorList>
    </citation>
    <scope>NUCLEOTIDE SEQUENCE</scope>
    <source>
        <strain evidence="2">H15</strain>
    </source>
</reference>
<feature type="compositionally biased region" description="Basic and acidic residues" evidence="1">
    <location>
        <begin position="431"/>
        <end position="440"/>
    </location>
</feature>
<organism evidence="2">
    <name type="scientific">Alloyangia sp. H15</name>
    <dbReference type="NCBI Taxonomy" id="3029062"/>
    <lineage>
        <taxon>Bacteria</taxon>
        <taxon>Pseudomonadati</taxon>
        <taxon>Pseudomonadota</taxon>
        <taxon>Alphaproteobacteria</taxon>
        <taxon>Rhodobacterales</taxon>
        <taxon>Roseobacteraceae</taxon>
        <taxon>Alloyangia</taxon>
    </lineage>
</organism>
<evidence type="ECO:0000313" key="2">
    <source>
        <dbReference type="EMBL" id="XCC96616.1"/>
    </source>
</evidence>
<protein>
    <recommendedName>
        <fullName evidence="3">Tail tape measure protein</fullName>
    </recommendedName>
</protein>
<name>A0AAU8ANQ6_9RHOB</name>
<feature type="region of interest" description="Disordered" evidence="1">
    <location>
        <begin position="375"/>
        <end position="440"/>
    </location>
</feature>
<evidence type="ECO:0000256" key="1">
    <source>
        <dbReference type="SAM" id="MobiDB-lite"/>
    </source>
</evidence>
<dbReference type="AlphaFoldDB" id="A0AAU8ANQ6"/>
<proteinExistence type="predicted"/>
<sequence>MDSNLSKAAASVGNLTKAFVAGAAATAVGVLTSNVREGVRAISQIGDEARRSGLGVEAFQQLSYVASQSRIPVDALVDGMKELSLRADEFIVTGKGSAADAFARLGLSAADLQRQLEKPEELLLEIIGRMEDLDRAGQIRVADEVFGGTGGERFVELLGKGETGIRLMMDQAKEMGLVMDAELVAKAQRIDAEFSRMMDKASTWAKGLAVALADIPFDMVETRLKEIFPDEAQGRAVLGDEIYDGLSDLTAMTDAQAESLGALSAEYGRLGEEAARLRPSLDQAVVALKALGYADAAAAIMEARDQMLELDQGLRDGTVSASDFETGMREATTKASEALAEIEEIDRGTFSTVIGQIGGLARSLGEATSRAAELRRNLPGGSPGMTQAPEGPVDFQLPPGEHAPTSSPRPQLPSVDFSFGVPEAPKGKSGGGEKKSDWETALEGTREEIARLEAESASLLVAAQYGTELGDAMEFARKRAELLAAAQKSGAEITPELTRQIEQQAMAYMNAALAADENADRLERLQDQAELGKDAMTDLFGSIIDGSMTAKEALLNLVAQIAQAQISSGLSSLAGISGGGVFGWLGGLLANAKGNAFGGGQVVPFAKGGVFDSATYFPMGDGRTGVLGEGLDDEAILPLRRGSDGKLGVRAQVGSGKSTTVHQAVNIDARGAQMGVAEQISRAIEERRGQLAADAVRAVYASNAESPLR</sequence>
<evidence type="ECO:0008006" key="3">
    <source>
        <dbReference type="Google" id="ProtNLM"/>
    </source>
</evidence>
<gene>
    <name evidence="2" type="ORF">PVT71_18275</name>
</gene>
<accession>A0AAU8ANQ6</accession>